<dbReference type="HAMAP" id="MF_00052_B">
    <property type="entry name" value="RNase_HII_B"/>
    <property type="match status" value="1"/>
</dbReference>
<evidence type="ECO:0000256" key="9">
    <source>
        <dbReference type="ARBA" id="ARBA00022722"/>
    </source>
</evidence>
<comment type="function">
    <text evidence="3 14 16">Endonuclease that specifically degrades the RNA of RNA-DNA hybrids.</text>
</comment>
<dbReference type="InterPro" id="IPR012337">
    <property type="entry name" value="RNaseH-like_sf"/>
</dbReference>
<evidence type="ECO:0000256" key="11">
    <source>
        <dbReference type="ARBA" id="ARBA00022759"/>
    </source>
</evidence>
<evidence type="ECO:0000259" key="17">
    <source>
        <dbReference type="PROSITE" id="PS51975"/>
    </source>
</evidence>
<keyword evidence="19" id="KW-1185">Reference proteome</keyword>
<comment type="catalytic activity">
    <reaction evidence="1 14 15 16">
        <text>Endonucleolytic cleavage to 5'-phosphomonoester.</text>
        <dbReference type="EC" id="3.1.26.4"/>
    </reaction>
</comment>
<comment type="cofactor">
    <cofactor evidence="14 15">
        <name>Mn(2+)</name>
        <dbReference type="ChEBI" id="CHEBI:29035"/>
    </cofactor>
    <cofactor evidence="14 15">
        <name>Mg(2+)</name>
        <dbReference type="ChEBI" id="CHEBI:18420"/>
    </cofactor>
    <text evidence="14 15">Manganese or magnesium. Binds 1 divalent metal ion per monomer in the absence of substrate. May bind a second metal ion after substrate binding.</text>
</comment>
<proteinExistence type="inferred from homology"/>
<comment type="similarity">
    <text evidence="5 14 16">Belongs to the RNase HII family.</text>
</comment>
<dbReference type="InterPro" id="IPR036397">
    <property type="entry name" value="RNaseH_sf"/>
</dbReference>
<evidence type="ECO:0000256" key="2">
    <source>
        <dbReference type="ARBA" id="ARBA00001946"/>
    </source>
</evidence>
<feature type="binding site" evidence="14 15">
    <location>
        <position position="108"/>
    </location>
    <ligand>
        <name>a divalent metal cation</name>
        <dbReference type="ChEBI" id="CHEBI:60240"/>
    </ligand>
</feature>
<dbReference type="EC" id="3.1.26.4" evidence="6 14"/>
<organism evidence="18 19">
    <name type="scientific">Mesonia sediminis</name>
    <dbReference type="NCBI Taxonomy" id="1703946"/>
    <lineage>
        <taxon>Bacteria</taxon>
        <taxon>Pseudomonadati</taxon>
        <taxon>Bacteroidota</taxon>
        <taxon>Flavobacteriia</taxon>
        <taxon>Flavobacteriales</taxon>
        <taxon>Flavobacteriaceae</taxon>
        <taxon>Mesonia</taxon>
    </lineage>
</organism>
<dbReference type="PANTHER" id="PTHR10954">
    <property type="entry name" value="RIBONUCLEASE H2 SUBUNIT A"/>
    <property type="match status" value="1"/>
</dbReference>
<dbReference type="PANTHER" id="PTHR10954:SF18">
    <property type="entry name" value="RIBONUCLEASE HII"/>
    <property type="match status" value="1"/>
</dbReference>
<dbReference type="InterPro" id="IPR024567">
    <property type="entry name" value="RNase_HII/HIII_dom"/>
</dbReference>
<dbReference type="InterPro" id="IPR022898">
    <property type="entry name" value="RNase_HII"/>
</dbReference>
<evidence type="ECO:0000256" key="6">
    <source>
        <dbReference type="ARBA" id="ARBA00012180"/>
    </source>
</evidence>
<dbReference type="Proteomes" id="UP001597357">
    <property type="component" value="Unassembled WGS sequence"/>
</dbReference>
<keyword evidence="9 14" id="KW-0540">Nuclease</keyword>
<evidence type="ECO:0000256" key="5">
    <source>
        <dbReference type="ARBA" id="ARBA00007383"/>
    </source>
</evidence>
<sequence>MLPIQYSTHNYECGTDEAGRGCLAGPVTAAAVILPPNFKHAFLTDSKKLTPAQREKLCPIIKKEALAFAIVHVSEQEIDEINILQASLLAMRRAIKQLSIKPDFIAVDGNKFTPINGIPHQCIVKGDAKFLNIAAASVLAKTARDQHMLQIHEQAPIYNWAKNKGYPTAEHRAAIRSHGASPYHRKSFRLLPEQYTLAL</sequence>
<keyword evidence="13 14" id="KW-0464">Manganese</keyword>
<accession>A0ABW5SB71</accession>
<evidence type="ECO:0000256" key="10">
    <source>
        <dbReference type="ARBA" id="ARBA00022723"/>
    </source>
</evidence>
<gene>
    <name evidence="14" type="primary">rnhB</name>
    <name evidence="18" type="ORF">ACFSQ0_01140</name>
</gene>
<evidence type="ECO:0000313" key="19">
    <source>
        <dbReference type="Proteomes" id="UP001597357"/>
    </source>
</evidence>
<evidence type="ECO:0000256" key="13">
    <source>
        <dbReference type="ARBA" id="ARBA00023211"/>
    </source>
</evidence>
<protein>
    <recommendedName>
        <fullName evidence="7 14">Ribonuclease HII</fullName>
        <shortName evidence="14">RNase HII</shortName>
        <ecNumber evidence="6 14">3.1.26.4</ecNumber>
    </recommendedName>
</protein>
<feature type="binding site" evidence="14 15">
    <location>
        <position position="16"/>
    </location>
    <ligand>
        <name>a divalent metal cation</name>
        <dbReference type="ChEBI" id="CHEBI:60240"/>
    </ligand>
</feature>
<dbReference type="CDD" id="cd07182">
    <property type="entry name" value="RNase_HII_bacteria_HII_like"/>
    <property type="match status" value="1"/>
</dbReference>
<evidence type="ECO:0000256" key="7">
    <source>
        <dbReference type="ARBA" id="ARBA00019179"/>
    </source>
</evidence>
<evidence type="ECO:0000256" key="3">
    <source>
        <dbReference type="ARBA" id="ARBA00004065"/>
    </source>
</evidence>
<keyword evidence="10 14" id="KW-0479">Metal-binding</keyword>
<dbReference type="Pfam" id="PF01351">
    <property type="entry name" value="RNase_HII"/>
    <property type="match status" value="1"/>
</dbReference>
<dbReference type="SUPFAM" id="SSF53098">
    <property type="entry name" value="Ribonuclease H-like"/>
    <property type="match status" value="1"/>
</dbReference>
<name>A0ABW5SB71_9FLAO</name>
<dbReference type="PROSITE" id="PS51975">
    <property type="entry name" value="RNASE_H_2"/>
    <property type="match status" value="1"/>
</dbReference>
<evidence type="ECO:0000256" key="12">
    <source>
        <dbReference type="ARBA" id="ARBA00022801"/>
    </source>
</evidence>
<comment type="caution">
    <text evidence="18">The sequence shown here is derived from an EMBL/GenBank/DDBJ whole genome shotgun (WGS) entry which is preliminary data.</text>
</comment>
<evidence type="ECO:0000256" key="1">
    <source>
        <dbReference type="ARBA" id="ARBA00000077"/>
    </source>
</evidence>
<dbReference type="NCBIfam" id="NF000595">
    <property type="entry name" value="PRK00015.1-3"/>
    <property type="match status" value="1"/>
</dbReference>
<comment type="subcellular location">
    <subcellularLocation>
        <location evidence="4 14">Cytoplasm</location>
    </subcellularLocation>
</comment>
<dbReference type="GO" id="GO:0004523">
    <property type="term" value="F:RNA-DNA hybrid ribonuclease activity"/>
    <property type="evidence" value="ECO:0007669"/>
    <property type="project" value="UniProtKB-EC"/>
</dbReference>
<evidence type="ECO:0000256" key="14">
    <source>
        <dbReference type="HAMAP-Rule" id="MF_00052"/>
    </source>
</evidence>
<keyword evidence="11 14" id="KW-0255">Endonuclease</keyword>
<comment type="cofactor">
    <cofactor evidence="2">
        <name>Mg(2+)</name>
        <dbReference type="ChEBI" id="CHEBI:18420"/>
    </cofactor>
</comment>
<reference evidence="19" key="1">
    <citation type="journal article" date="2019" name="Int. J. Syst. Evol. Microbiol.">
        <title>The Global Catalogue of Microorganisms (GCM) 10K type strain sequencing project: providing services to taxonomists for standard genome sequencing and annotation.</title>
        <authorList>
            <consortium name="The Broad Institute Genomics Platform"/>
            <consortium name="The Broad Institute Genome Sequencing Center for Infectious Disease"/>
            <person name="Wu L."/>
            <person name="Ma J."/>
        </authorList>
    </citation>
    <scope>NUCLEOTIDE SEQUENCE [LARGE SCALE GENOMIC DNA]</scope>
    <source>
        <strain evidence="19">KCTC 42255</strain>
    </source>
</reference>
<keyword evidence="12 14" id="KW-0378">Hydrolase</keyword>
<evidence type="ECO:0000256" key="15">
    <source>
        <dbReference type="PROSITE-ProRule" id="PRU01319"/>
    </source>
</evidence>
<feature type="domain" description="RNase H type-2" evidence="17">
    <location>
        <begin position="10"/>
        <end position="199"/>
    </location>
</feature>
<dbReference type="EMBL" id="JBHULZ010000005">
    <property type="protein sequence ID" value="MFD2696589.1"/>
    <property type="molecule type" value="Genomic_DNA"/>
</dbReference>
<evidence type="ECO:0000313" key="18">
    <source>
        <dbReference type="EMBL" id="MFD2696589.1"/>
    </source>
</evidence>
<keyword evidence="8 14" id="KW-0963">Cytoplasm</keyword>
<feature type="binding site" evidence="14 15">
    <location>
        <position position="17"/>
    </location>
    <ligand>
        <name>a divalent metal cation</name>
        <dbReference type="ChEBI" id="CHEBI:60240"/>
    </ligand>
</feature>
<evidence type="ECO:0000256" key="16">
    <source>
        <dbReference type="RuleBase" id="RU003515"/>
    </source>
</evidence>
<evidence type="ECO:0000256" key="8">
    <source>
        <dbReference type="ARBA" id="ARBA00022490"/>
    </source>
</evidence>
<dbReference type="Gene3D" id="3.30.420.10">
    <property type="entry name" value="Ribonuclease H-like superfamily/Ribonuclease H"/>
    <property type="match status" value="1"/>
</dbReference>
<evidence type="ECO:0000256" key="4">
    <source>
        <dbReference type="ARBA" id="ARBA00004496"/>
    </source>
</evidence>
<dbReference type="RefSeq" id="WP_379042964.1">
    <property type="nucleotide sequence ID" value="NZ_JBHULZ010000005.1"/>
</dbReference>
<dbReference type="InterPro" id="IPR001352">
    <property type="entry name" value="RNase_HII/HIII"/>
</dbReference>